<comment type="caution">
    <text evidence="1">The sequence shown here is derived from an EMBL/GenBank/DDBJ whole genome shotgun (WGS) entry which is preliminary data.</text>
</comment>
<evidence type="ECO:0000313" key="1">
    <source>
        <dbReference type="EMBL" id="KAJ5218144.1"/>
    </source>
</evidence>
<reference evidence="1" key="1">
    <citation type="submission" date="2022-12" db="EMBL/GenBank/DDBJ databases">
        <authorList>
            <person name="Petersen C."/>
        </authorList>
    </citation>
    <scope>NUCLEOTIDE SEQUENCE</scope>
    <source>
        <strain evidence="1">IBT 15544</strain>
    </source>
</reference>
<sequence>MSQLVPIEQGSIPASVRSHPVGDLSEESIRDEIKGWLQFITEEWTPLPDAEDDLRQRRSLIERWATADQSFRDSYDLRASFQISDPPAIESLSPLLEKRFICLAPVNRDTHPTNYTNLIKILIILYLGTAGTGGHPFSHAKAGDGPNPQLPTFIAADSNLEVAPQDLLAALYLQGADFRMVSMSRTGTVLFHNLSNKLWLVIDQAGLDTGRLMLLQFQPNGQSLLSTLRRPLNLGEAITFHKGQALGLEDIVEQDIGGPEHMNEPLDIRSPVLDILEGIAKRDELRFAGWGSRETWARDIEQCAPGYLGLEKSGREVEFELECLEELLK</sequence>
<dbReference type="AlphaFoldDB" id="A0A9W9NE38"/>
<dbReference type="Proteomes" id="UP001150904">
    <property type="component" value="Unassembled WGS sequence"/>
</dbReference>
<keyword evidence="2" id="KW-1185">Reference proteome</keyword>
<protein>
    <submittedName>
        <fullName evidence="1">Uncharacterized protein</fullName>
    </submittedName>
</protein>
<organism evidence="1 2">
    <name type="scientific">Penicillium cinerascens</name>
    <dbReference type="NCBI Taxonomy" id="70096"/>
    <lineage>
        <taxon>Eukaryota</taxon>
        <taxon>Fungi</taxon>
        <taxon>Dikarya</taxon>
        <taxon>Ascomycota</taxon>
        <taxon>Pezizomycotina</taxon>
        <taxon>Eurotiomycetes</taxon>
        <taxon>Eurotiomycetidae</taxon>
        <taxon>Eurotiales</taxon>
        <taxon>Aspergillaceae</taxon>
        <taxon>Penicillium</taxon>
    </lineage>
</organism>
<reference evidence="1" key="2">
    <citation type="journal article" date="2023" name="IMA Fungus">
        <title>Comparative genomic study of the Penicillium genus elucidates a diverse pangenome and 15 lateral gene transfer events.</title>
        <authorList>
            <person name="Petersen C."/>
            <person name="Sorensen T."/>
            <person name="Nielsen M.R."/>
            <person name="Sondergaard T.E."/>
            <person name="Sorensen J.L."/>
            <person name="Fitzpatrick D.A."/>
            <person name="Frisvad J.C."/>
            <person name="Nielsen K.L."/>
        </authorList>
    </citation>
    <scope>NUCLEOTIDE SEQUENCE</scope>
    <source>
        <strain evidence="1">IBT 15544</strain>
    </source>
</reference>
<gene>
    <name evidence="1" type="ORF">N7498_000243</name>
</gene>
<accession>A0A9W9NE38</accession>
<proteinExistence type="predicted"/>
<dbReference type="EMBL" id="JAPQKR010000004">
    <property type="protein sequence ID" value="KAJ5218144.1"/>
    <property type="molecule type" value="Genomic_DNA"/>
</dbReference>
<evidence type="ECO:0000313" key="2">
    <source>
        <dbReference type="Proteomes" id="UP001150904"/>
    </source>
</evidence>
<dbReference type="RefSeq" id="XP_058312717.1">
    <property type="nucleotide sequence ID" value="XM_058447306.1"/>
</dbReference>
<dbReference type="GeneID" id="83174606"/>
<dbReference type="OrthoDB" id="4336176at2759"/>
<name>A0A9W9NE38_9EURO</name>